<dbReference type="Pfam" id="PF07714">
    <property type="entry name" value="PK_Tyr_Ser-Thr"/>
    <property type="match status" value="2"/>
</dbReference>
<keyword evidence="9 12" id="KW-0472">Membrane</keyword>
<keyword evidence="16" id="KW-1185">Reference proteome</keyword>
<dbReference type="PROSITE" id="PS51257">
    <property type="entry name" value="PROKAR_LIPOPROTEIN"/>
    <property type="match status" value="1"/>
</dbReference>
<accession>A0A150GDJ7</accession>
<dbReference type="SMART" id="SM01079">
    <property type="entry name" value="CHASE"/>
    <property type="match status" value="1"/>
</dbReference>
<evidence type="ECO:0000256" key="10">
    <source>
        <dbReference type="PROSITE-ProRule" id="PRU10141"/>
    </source>
</evidence>
<evidence type="ECO:0000256" key="6">
    <source>
        <dbReference type="ARBA" id="ARBA00022777"/>
    </source>
</evidence>
<feature type="transmembrane region" description="Helical" evidence="12">
    <location>
        <begin position="20"/>
        <end position="39"/>
    </location>
</feature>
<dbReference type="Gene3D" id="3.30.200.20">
    <property type="entry name" value="Phosphorylase Kinase, domain 1"/>
    <property type="match status" value="1"/>
</dbReference>
<dbReference type="PANTHER" id="PTHR44329">
    <property type="entry name" value="SERINE/THREONINE-PROTEIN KINASE TNNI3K-RELATED"/>
    <property type="match status" value="1"/>
</dbReference>
<feature type="region of interest" description="Disordered" evidence="11">
    <location>
        <begin position="840"/>
        <end position="867"/>
    </location>
</feature>
<reference evidence="16" key="1">
    <citation type="journal article" date="2016" name="Nat. Commun.">
        <title>The Gonium pectorale genome demonstrates co-option of cell cycle regulation during the evolution of multicellularity.</title>
        <authorList>
            <person name="Hanschen E.R."/>
            <person name="Marriage T.N."/>
            <person name="Ferris P.J."/>
            <person name="Hamaji T."/>
            <person name="Toyoda A."/>
            <person name="Fujiyama A."/>
            <person name="Neme R."/>
            <person name="Noguchi H."/>
            <person name="Minakuchi Y."/>
            <person name="Suzuki M."/>
            <person name="Kawai-Toyooka H."/>
            <person name="Smith D.R."/>
            <person name="Sparks H."/>
            <person name="Anderson J."/>
            <person name="Bakaric R."/>
            <person name="Luria V."/>
            <person name="Karger A."/>
            <person name="Kirschner M.W."/>
            <person name="Durand P.M."/>
            <person name="Michod R.E."/>
            <person name="Nozaki H."/>
            <person name="Olson B.J."/>
        </authorList>
    </citation>
    <scope>NUCLEOTIDE SEQUENCE [LARGE SCALE GENOMIC DNA]</scope>
    <source>
        <strain evidence="16">NIES-2863</strain>
    </source>
</reference>
<dbReference type="InterPro" id="IPR006189">
    <property type="entry name" value="CHASE_dom"/>
</dbReference>
<dbReference type="PRINTS" id="PR00109">
    <property type="entry name" value="TYRKINASE"/>
</dbReference>
<dbReference type="Proteomes" id="UP000075714">
    <property type="component" value="Unassembled WGS sequence"/>
</dbReference>
<evidence type="ECO:0000256" key="7">
    <source>
        <dbReference type="ARBA" id="ARBA00022840"/>
    </source>
</evidence>
<dbReference type="EMBL" id="LSYV01000033">
    <property type="protein sequence ID" value="KXZ47914.1"/>
    <property type="molecule type" value="Genomic_DNA"/>
</dbReference>
<keyword evidence="4 12" id="KW-0812">Transmembrane</keyword>
<name>A0A150GDJ7_GONPE</name>
<dbReference type="InterPro" id="IPR017441">
    <property type="entry name" value="Protein_kinase_ATP_BS"/>
</dbReference>
<evidence type="ECO:0000313" key="16">
    <source>
        <dbReference type="Proteomes" id="UP000075714"/>
    </source>
</evidence>
<protein>
    <recommendedName>
        <fullName evidence="17">Protein kinase domain-containing protein</fullName>
    </recommendedName>
</protein>
<dbReference type="PROSITE" id="PS00108">
    <property type="entry name" value="PROTEIN_KINASE_ST"/>
    <property type="match status" value="1"/>
</dbReference>
<keyword evidence="6" id="KW-0418">Kinase</keyword>
<keyword evidence="2" id="KW-0723">Serine/threonine-protein kinase</keyword>
<feature type="binding site" evidence="10">
    <location>
        <position position="480"/>
    </location>
    <ligand>
        <name>ATP</name>
        <dbReference type="ChEBI" id="CHEBI:30616"/>
    </ligand>
</feature>
<feature type="compositionally biased region" description="Gly residues" evidence="11">
    <location>
        <begin position="429"/>
        <end position="443"/>
    </location>
</feature>
<feature type="compositionally biased region" description="Low complexity" evidence="11">
    <location>
        <begin position="840"/>
        <end position="865"/>
    </location>
</feature>
<evidence type="ECO:0000256" key="11">
    <source>
        <dbReference type="SAM" id="MobiDB-lite"/>
    </source>
</evidence>
<dbReference type="AlphaFoldDB" id="A0A150GDJ7"/>
<comment type="subcellular location">
    <subcellularLocation>
        <location evidence="1">Membrane</location>
    </subcellularLocation>
</comment>
<feature type="compositionally biased region" description="Basic and acidic residues" evidence="11">
    <location>
        <begin position="796"/>
        <end position="808"/>
    </location>
</feature>
<organism evidence="15 16">
    <name type="scientific">Gonium pectorale</name>
    <name type="common">Green alga</name>
    <dbReference type="NCBI Taxonomy" id="33097"/>
    <lineage>
        <taxon>Eukaryota</taxon>
        <taxon>Viridiplantae</taxon>
        <taxon>Chlorophyta</taxon>
        <taxon>core chlorophytes</taxon>
        <taxon>Chlorophyceae</taxon>
        <taxon>CS clade</taxon>
        <taxon>Chlamydomonadales</taxon>
        <taxon>Volvocaceae</taxon>
        <taxon>Gonium</taxon>
    </lineage>
</organism>
<feature type="domain" description="CHASE" evidence="14">
    <location>
        <begin position="121"/>
        <end position="235"/>
    </location>
</feature>
<dbReference type="GO" id="GO:0007165">
    <property type="term" value="P:signal transduction"/>
    <property type="evidence" value="ECO:0007669"/>
    <property type="project" value="UniProtKB-ARBA"/>
</dbReference>
<dbReference type="GO" id="GO:0016020">
    <property type="term" value="C:membrane"/>
    <property type="evidence" value="ECO:0007669"/>
    <property type="project" value="UniProtKB-SubCell"/>
</dbReference>
<evidence type="ECO:0000256" key="9">
    <source>
        <dbReference type="ARBA" id="ARBA00023136"/>
    </source>
</evidence>
<dbReference type="InterPro" id="IPR042240">
    <property type="entry name" value="CHASE_sf"/>
</dbReference>
<dbReference type="PROSITE" id="PS50839">
    <property type="entry name" value="CHASE"/>
    <property type="match status" value="1"/>
</dbReference>
<feature type="region of interest" description="Disordered" evidence="11">
    <location>
        <begin position="402"/>
        <end position="444"/>
    </location>
</feature>
<evidence type="ECO:0000256" key="3">
    <source>
        <dbReference type="ARBA" id="ARBA00022679"/>
    </source>
</evidence>
<evidence type="ECO:0000256" key="12">
    <source>
        <dbReference type="SAM" id="Phobius"/>
    </source>
</evidence>
<evidence type="ECO:0000259" key="13">
    <source>
        <dbReference type="PROSITE" id="PS50011"/>
    </source>
</evidence>
<dbReference type="InterPro" id="IPR051681">
    <property type="entry name" value="Ser/Thr_Kinases-Pseudokinases"/>
</dbReference>
<dbReference type="PANTHER" id="PTHR44329:SF214">
    <property type="entry name" value="PROTEIN KINASE DOMAIN-CONTAINING PROTEIN"/>
    <property type="match status" value="1"/>
</dbReference>
<dbReference type="Gene3D" id="3.30.450.350">
    <property type="entry name" value="CHASE domain"/>
    <property type="match status" value="1"/>
</dbReference>
<dbReference type="PROSITE" id="PS50011">
    <property type="entry name" value="PROTEIN_KINASE_DOM"/>
    <property type="match status" value="1"/>
</dbReference>
<evidence type="ECO:0000256" key="1">
    <source>
        <dbReference type="ARBA" id="ARBA00004370"/>
    </source>
</evidence>
<feature type="region of interest" description="Disordered" evidence="11">
    <location>
        <begin position="779"/>
        <end position="819"/>
    </location>
</feature>
<proteinExistence type="predicted"/>
<evidence type="ECO:0000256" key="4">
    <source>
        <dbReference type="ARBA" id="ARBA00022692"/>
    </source>
</evidence>
<sequence length="970" mass="102628">MRRRALLNTVRTVRKDKRILFIPLLVILACTAFGLWGVFASADQEKRQRLTNAHSRAVDKARTIASELRACVLPVKVMMSFVTRSPSFPGLEAVFPSLAAELMSLTAAGSVANMQLAPLGVVAAIQPLAGNELAIGHDLLKDPKNRNLALRTIATGNLTLAGPYNLVQGYVGAPARFPIYVSDVDANETFGRPADATNCSICYDPATRTKFWGFATVMINWDVFVNQVVVIGDLAAQGLSYRLVRRDDALTDAVVWLAGSRTELHDPVRIHIPVPNNLWCLTVMDERGWEPTWKWPLVATVIALSLILGSLVALALLGRAQQRLLLLEVLHANEQLEDAALVLLREKDRAEALLKRQYNLIECLGGDPTEADTEGGAAGEEGVVRTSHPADKIEKMRKKLLNSLRPSRNGRGASSGVGGLGSAAASGDVRGGGADGAGGGGHGARTSADNMELVMSEMIGEGTFGKVYRGLWRGSEVAIKTMVLPANMSGKEKREKMAVMEAAISSSLAHPNVVATYTYQIKPLKDSSSSSGRVSDDLTSSAIIVGGDRTSVAAPDASSAPSPVHQTPSRQDDGGRGGIHSYEVQLVLEFCDKGCLREALDEGIFFGSAGLNYPAILDTAADVAKALLHLHLNDVLHGDLKADNVMLKSCGGEGRGMSAKVADFGLAIKMDHMSTHVSRTFQGTLTHMAPEVLLHGQVSKAADVFAFGITMWEIFTGGNPYPGVPGALLGHLISREGRRPAFPPGTPSAYRELAERCWAPEPANRPSFDEILSTLTALRAAEPSPTPSLRFSPMTPEERRRKRAEQDRPLSGIGGAPGASGALTAKLRARAAAVAAAAATDGSRASSSAPLPAALGQPPSALPQLHTHYRPRSGVGVVAALPPESVRPPRSADGAAPPPSRLASCSRSSGGGGGGGRRSRSRSKADDPIIMVGGRNVSLSNAITSKSVVLEPISETRYEGDPDAPALELV</sequence>
<evidence type="ECO:0008006" key="17">
    <source>
        <dbReference type="Google" id="ProtNLM"/>
    </source>
</evidence>
<dbReference type="InterPro" id="IPR001245">
    <property type="entry name" value="Ser-Thr/Tyr_kinase_cat_dom"/>
</dbReference>
<keyword evidence="5 10" id="KW-0547">Nucleotide-binding</keyword>
<evidence type="ECO:0000256" key="8">
    <source>
        <dbReference type="ARBA" id="ARBA00022989"/>
    </source>
</evidence>
<keyword evidence="8 12" id="KW-1133">Transmembrane helix</keyword>
<dbReference type="PROSITE" id="PS00107">
    <property type="entry name" value="PROTEIN_KINASE_ATP"/>
    <property type="match status" value="1"/>
</dbReference>
<gene>
    <name evidence="15" type="ORF">GPECTOR_32g527</name>
</gene>
<dbReference type="Gene3D" id="1.10.510.10">
    <property type="entry name" value="Transferase(Phosphotransferase) domain 1"/>
    <property type="match status" value="1"/>
</dbReference>
<dbReference type="OrthoDB" id="540454at2759"/>
<keyword evidence="7 10" id="KW-0067">ATP-binding</keyword>
<feature type="domain" description="Protein kinase" evidence="13">
    <location>
        <begin position="453"/>
        <end position="778"/>
    </location>
</feature>
<feature type="region of interest" description="Disordered" evidence="11">
    <location>
        <begin position="552"/>
        <end position="577"/>
    </location>
</feature>
<dbReference type="GO" id="GO:0004674">
    <property type="term" value="F:protein serine/threonine kinase activity"/>
    <property type="evidence" value="ECO:0007669"/>
    <property type="project" value="UniProtKB-KW"/>
</dbReference>
<comment type="caution">
    <text evidence="15">The sequence shown here is derived from an EMBL/GenBank/DDBJ whole genome shotgun (WGS) entry which is preliminary data.</text>
</comment>
<keyword evidence="3" id="KW-0808">Transferase</keyword>
<dbReference type="SUPFAM" id="SSF56112">
    <property type="entry name" value="Protein kinase-like (PK-like)"/>
    <property type="match status" value="1"/>
</dbReference>
<evidence type="ECO:0000256" key="2">
    <source>
        <dbReference type="ARBA" id="ARBA00022527"/>
    </source>
</evidence>
<evidence type="ECO:0000313" key="15">
    <source>
        <dbReference type="EMBL" id="KXZ47914.1"/>
    </source>
</evidence>
<evidence type="ECO:0000256" key="5">
    <source>
        <dbReference type="ARBA" id="ARBA00022741"/>
    </source>
</evidence>
<dbReference type="STRING" id="33097.A0A150GDJ7"/>
<dbReference type="InterPro" id="IPR000719">
    <property type="entry name" value="Prot_kinase_dom"/>
</dbReference>
<evidence type="ECO:0000259" key="14">
    <source>
        <dbReference type="PROSITE" id="PS50839"/>
    </source>
</evidence>
<dbReference type="InterPro" id="IPR011009">
    <property type="entry name" value="Kinase-like_dom_sf"/>
</dbReference>
<dbReference type="Pfam" id="PF03924">
    <property type="entry name" value="CHASE"/>
    <property type="match status" value="1"/>
</dbReference>
<dbReference type="InterPro" id="IPR008271">
    <property type="entry name" value="Ser/Thr_kinase_AS"/>
</dbReference>
<feature type="compositionally biased region" description="Low complexity" evidence="11">
    <location>
        <begin position="552"/>
        <end position="564"/>
    </location>
</feature>
<feature type="region of interest" description="Disordered" evidence="11">
    <location>
        <begin position="882"/>
        <end position="929"/>
    </location>
</feature>
<dbReference type="SMART" id="SM00220">
    <property type="entry name" value="S_TKc"/>
    <property type="match status" value="1"/>
</dbReference>
<dbReference type="GO" id="GO:0005524">
    <property type="term" value="F:ATP binding"/>
    <property type="evidence" value="ECO:0007669"/>
    <property type="project" value="UniProtKB-UniRule"/>
</dbReference>